<dbReference type="eggNOG" id="COG1247">
    <property type="taxonomic scope" value="Bacteria"/>
</dbReference>
<dbReference type="Gene3D" id="3.40.630.30">
    <property type="match status" value="1"/>
</dbReference>
<evidence type="ECO:0000313" key="2">
    <source>
        <dbReference type="Proteomes" id="UP000000268"/>
    </source>
</evidence>
<name>B0CF94_ACAM1</name>
<accession>B0CF94</accession>
<evidence type="ECO:0000313" key="1">
    <source>
        <dbReference type="EMBL" id="ABW25781.1"/>
    </source>
</evidence>
<sequence length="57" mass="6324">MQEFDSATNDVSFAFHNGFGFEMVGVQKEVGHVADRWQDVAIMQLILPQVPPYPTGA</sequence>
<dbReference type="SUPFAM" id="SSF55729">
    <property type="entry name" value="Acyl-CoA N-acyltransferases (Nat)"/>
    <property type="match status" value="1"/>
</dbReference>
<organism evidence="1 2">
    <name type="scientific">Acaryochloris marina (strain MBIC 11017)</name>
    <dbReference type="NCBI Taxonomy" id="329726"/>
    <lineage>
        <taxon>Bacteria</taxon>
        <taxon>Bacillati</taxon>
        <taxon>Cyanobacteriota</taxon>
        <taxon>Cyanophyceae</taxon>
        <taxon>Acaryochloridales</taxon>
        <taxon>Acaryochloridaceae</taxon>
        <taxon>Acaryochloris</taxon>
    </lineage>
</organism>
<dbReference type="InterPro" id="IPR016181">
    <property type="entry name" value="Acyl_CoA_acyltransferase"/>
</dbReference>
<keyword evidence="2" id="KW-1185">Reference proteome</keyword>
<dbReference type="STRING" id="329726.AM1_0735"/>
<protein>
    <submittedName>
        <fullName evidence="1">Uncharacterized protein</fullName>
    </submittedName>
</protein>
<dbReference type="AlphaFoldDB" id="B0CF94"/>
<proteinExistence type="predicted"/>
<dbReference type="EMBL" id="CP000828">
    <property type="protein sequence ID" value="ABW25781.1"/>
    <property type="molecule type" value="Genomic_DNA"/>
</dbReference>
<dbReference type="RefSeq" id="WP_012161365.1">
    <property type="nucleotide sequence ID" value="NC_009925.1"/>
</dbReference>
<reference evidence="1 2" key="1">
    <citation type="journal article" date="2008" name="Proc. Natl. Acad. Sci. U.S.A.">
        <title>Niche adaptation and genome expansion in the chlorophyll d-producing cyanobacterium Acaryochloris marina.</title>
        <authorList>
            <person name="Swingley W.D."/>
            <person name="Chen M."/>
            <person name="Cheung P.C."/>
            <person name="Conrad A.L."/>
            <person name="Dejesa L.C."/>
            <person name="Hao J."/>
            <person name="Honchak B.M."/>
            <person name="Karbach L.E."/>
            <person name="Kurdoglu A."/>
            <person name="Lahiri S."/>
            <person name="Mastrian S.D."/>
            <person name="Miyashita H."/>
            <person name="Page L."/>
            <person name="Ramakrishna P."/>
            <person name="Satoh S."/>
            <person name="Sattley W.M."/>
            <person name="Shimada Y."/>
            <person name="Taylor H.L."/>
            <person name="Tomo T."/>
            <person name="Tsuchiya T."/>
            <person name="Wang Z.T."/>
            <person name="Raymond J."/>
            <person name="Mimuro M."/>
            <person name="Blankenship R.E."/>
            <person name="Touchman J.W."/>
        </authorList>
    </citation>
    <scope>NUCLEOTIDE SEQUENCE [LARGE SCALE GENOMIC DNA]</scope>
    <source>
        <strain evidence="2">MBIC 11017</strain>
    </source>
</reference>
<dbReference type="KEGG" id="amr:AM1_0735"/>
<dbReference type="HOGENOM" id="CLU_2985901_0_0_3"/>
<gene>
    <name evidence="1" type="ordered locus">AM1_0735</name>
</gene>
<dbReference type="Proteomes" id="UP000000268">
    <property type="component" value="Chromosome"/>
</dbReference>